<evidence type="ECO:0000313" key="2">
    <source>
        <dbReference type="EMBL" id="QHT85944.1"/>
    </source>
</evidence>
<feature type="region of interest" description="Disordered" evidence="1">
    <location>
        <begin position="155"/>
        <end position="182"/>
    </location>
</feature>
<accession>A0A6C0HZC0</accession>
<protein>
    <submittedName>
        <fullName evidence="2">Uncharacterized protein</fullName>
    </submittedName>
</protein>
<dbReference type="EMBL" id="MN740054">
    <property type="protein sequence ID" value="QHT85944.1"/>
    <property type="molecule type" value="Genomic_DNA"/>
</dbReference>
<proteinExistence type="predicted"/>
<feature type="compositionally biased region" description="Basic residues" evidence="1">
    <location>
        <begin position="165"/>
        <end position="182"/>
    </location>
</feature>
<sequence length="182" mass="21356">MKCYYIMSKLLSKILDTGSLIKNSVIKTFNPNPVKEAYKIRDDTDKILKENKTDKELNKYISVLIDSRANHRRHVYEKAGITRDEREKAIKAVNIIDESIQAVNAELRKRKDIIEKSESLRRNDDLRFERVLKEQKIPSILSLLHALPDTKPKKLFLKINDKKGGKSKRKNNKKRKTRKNKK</sequence>
<evidence type="ECO:0000256" key="1">
    <source>
        <dbReference type="SAM" id="MobiDB-lite"/>
    </source>
</evidence>
<reference evidence="2" key="1">
    <citation type="journal article" date="2020" name="Nature">
        <title>Giant virus diversity and host interactions through global metagenomics.</title>
        <authorList>
            <person name="Schulz F."/>
            <person name="Roux S."/>
            <person name="Paez-Espino D."/>
            <person name="Jungbluth S."/>
            <person name="Walsh D.A."/>
            <person name="Denef V.J."/>
            <person name="McMahon K.D."/>
            <person name="Konstantinidis K.T."/>
            <person name="Eloe-Fadrosh E.A."/>
            <person name="Kyrpides N.C."/>
            <person name="Woyke T."/>
        </authorList>
    </citation>
    <scope>NUCLEOTIDE SEQUENCE</scope>
    <source>
        <strain evidence="2">GVMAG-M-3300023184-182</strain>
    </source>
</reference>
<organism evidence="2">
    <name type="scientific">viral metagenome</name>
    <dbReference type="NCBI Taxonomy" id="1070528"/>
    <lineage>
        <taxon>unclassified sequences</taxon>
        <taxon>metagenomes</taxon>
        <taxon>organismal metagenomes</taxon>
    </lineage>
</organism>
<name>A0A6C0HZC0_9ZZZZ</name>
<dbReference type="AlphaFoldDB" id="A0A6C0HZC0"/>